<dbReference type="PANTHER" id="PTHR44329">
    <property type="entry name" value="SERINE/THREONINE-PROTEIN KINASE TNNI3K-RELATED"/>
    <property type="match status" value="1"/>
</dbReference>
<dbReference type="GO" id="GO:0005524">
    <property type="term" value="F:ATP binding"/>
    <property type="evidence" value="ECO:0007669"/>
    <property type="project" value="InterPro"/>
</dbReference>
<dbReference type="EMBL" id="QXFU01001979">
    <property type="protein sequence ID" value="KAE8992316.1"/>
    <property type="molecule type" value="Genomic_DNA"/>
</dbReference>
<feature type="domain" description="Protein kinase" evidence="1">
    <location>
        <begin position="46"/>
        <end position="129"/>
    </location>
</feature>
<dbReference type="InterPro" id="IPR000719">
    <property type="entry name" value="Prot_kinase_dom"/>
</dbReference>
<evidence type="ECO:0000313" key="2">
    <source>
        <dbReference type="EMBL" id="KAE8992316.1"/>
    </source>
</evidence>
<dbReference type="Gene3D" id="3.30.200.20">
    <property type="entry name" value="Phosphorylase Kinase, domain 1"/>
    <property type="match status" value="1"/>
</dbReference>
<evidence type="ECO:0000259" key="1">
    <source>
        <dbReference type="PROSITE" id="PS50011"/>
    </source>
</evidence>
<dbReference type="OrthoDB" id="89034at2759"/>
<dbReference type="AlphaFoldDB" id="A0A6A3JAK3"/>
<dbReference type="InterPro" id="IPR051681">
    <property type="entry name" value="Ser/Thr_Kinases-Pseudokinases"/>
</dbReference>
<dbReference type="GO" id="GO:0004674">
    <property type="term" value="F:protein serine/threonine kinase activity"/>
    <property type="evidence" value="ECO:0007669"/>
    <property type="project" value="TreeGrafter"/>
</dbReference>
<comment type="caution">
    <text evidence="2">The sequence shown here is derived from an EMBL/GenBank/DDBJ whole genome shotgun (WGS) entry which is preliminary data.</text>
</comment>
<protein>
    <recommendedName>
        <fullName evidence="1">Protein kinase domain-containing protein</fullName>
    </recommendedName>
</protein>
<sequence>MLYLLPYRHRRNQRKIKPTPTALLPSASTRLRSRPQLYIRHKAGGLTFATALSKGASGEVWICQYNERTVVGKKLLGKNRRPVKLSASLAHPNIVEFIGVAWNSLNNLVMVIEFIPMWSVRKYLKRVRF</sequence>
<reference evidence="2 3" key="1">
    <citation type="submission" date="2018-09" db="EMBL/GenBank/DDBJ databases">
        <title>Genomic investigation of the strawberry pathogen Phytophthora fragariae indicates pathogenicity is determined by transcriptional variation in three key races.</title>
        <authorList>
            <person name="Adams T.M."/>
            <person name="Armitage A.D."/>
            <person name="Sobczyk M.K."/>
            <person name="Bates H.J."/>
            <person name="Dunwell J.M."/>
            <person name="Nellist C.F."/>
            <person name="Harrison R.J."/>
        </authorList>
    </citation>
    <scope>NUCLEOTIDE SEQUENCE [LARGE SCALE GENOMIC DNA]</scope>
    <source>
        <strain evidence="2 3">SCRP324</strain>
    </source>
</reference>
<dbReference type="PROSITE" id="PS50011">
    <property type="entry name" value="PROTEIN_KINASE_DOM"/>
    <property type="match status" value="1"/>
</dbReference>
<proteinExistence type="predicted"/>
<accession>A0A6A3JAK3</accession>
<dbReference type="InterPro" id="IPR011009">
    <property type="entry name" value="Kinase-like_dom_sf"/>
</dbReference>
<dbReference type="Proteomes" id="UP000435112">
    <property type="component" value="Unassembled WGS sequence"/>
</dbReference>
<gene>
    <name evidence="2" type="ORF">PR002_g20583</name>
</gene>
<organism evidence="2 3">
    <name type="scientific">Phytophthora rubi</name>
    <dbReference type="NCBI Taxonomy" id="129364"/>
    <lineage>
        <taxon>Eukaryota</taxon>
        <taxon>Sar</taxon>
        <taxon>Stramenopiles</taxon>
        <taxon>Oomycota</taxon>
        <taxon>Peronosporomycetes</taxon>
        <taxon>Peronosporales</taxon>
        <taxon>Peronosporaceae</taxon>
        <taxon>Phytophthora</taxon>
    </lineage>
</organism>
<evidence type="ECO:0000313" key="3">
    <source>
        <dbReference type="Proteomes" id="UP000435112"/>
    </source>
</evidence>
<dbReference type="SUPFAM" id="SSF56112">
    <property type="entry name" value="Protein kinase-like (PK-like)"/>
    <property type="match status" value="1"/>
</dbReference>
<dbReference type="PANTHER" id="PTHR44329:SF214">
    <property type="entry name" value="PROTEIN KINASE DOMAIN-CONTAINING PROTEIN"/>
    <property type="match status" value="1"/>
</dbReference>
<name>A0A6A3JAK3_9STRA</name>